<dbReference type="InterPro" id="IPR036440">
    <property type="entry name" value="Peptidase_C15-like_sf"/>
</dbReference>
<keyword evidence="4" id="KW-0378">Hydrolase</keyword>
<protein>
    <submittedName>
        <fullName evidence="6">Putative pyroglutamyl peptidase</fullName>
    </submittedName>
</protein>
<dbReference type="Pfam" id="PF01470">
    <property type="entry name" value="Peptidase_C15"/>
    <property type="match status" value="1"/>
</dbReference>
<proteinExistence type="evidence at transcript level"/>
<dbReference type="PIRSF" id="PIRSF015592">
    <property type="entry name" value="Prld-crbxl_pptds"/>
    <property type="match status" value="1"/>
</dbReference>
<accession>A0A0P4VY76</accession>
<name>A0A0P4VY76_9HEMI</name>
<evidence type="ECO:0000256" key="1">
    <source>
        <dbReference type="ARBA" id="ARBA00006641"/>
    </source>
</evidence>
<keyword evidence="5" id="KW-0788">Thiol protease</keyword>
<reference evidence="6" key="2">
    <citation type="journal article" date="2016" name="PLoS Negl. Trop. Dis.">
        <title>A Deep Insight into the Sialome of Rhodnius neglectus, a Vector of Chagas Disease.</title>
        <authorList>
            <person name="Santiago P.B."/>
            <person name="Assumpcao T.C."/>
            <person name="Araujo C.N."/>
            <person name="Bastos I.M."/>
            <person name="Neves D."/>
            <person name="Silva I.G."/>
            <person name="Charneau S."/>
            <person name="Queiroz R.M."/>
            <person name="Raiol T."/>
            <person name="Oliveira J.V."/>
            <person name="Sousa M.V."/>
            <person name="Calvo E."/>
            <person name="Ribeiro J.M."/>
            <person name="Santana J.M."/>
        </authorList>
    </citation>
    <scope>NUCLEOTIDE SEQUENCE</scope>
    <source>
        <tissue evidence="6">Salivary glands</tissue>
    </source>
</reference>
<dbReference type="PANTHER" id="PTHR23402:SF1">
    <property type="entry name" value="PYROGLUTAMYL-PEPTIDASE I"/>
    <property type="match status" value="1"/>
</dbReference>
<dbReference type="AlphaFoldDB" id="A0A0P4VY76"/>
<dbReference type="SUPFAM" id="SSF53182">
    <property type="entry name" value="Pyrrolidone carboxyl peptidase (pyroglutamate aminopeptidase)"/>
    <property type="match status" value="1"/>
</dbReference>
<organism evidence="6">
    <name type="scientific">Rhodnius neglectus</name>
    <dbReference type="NCBI Taxonomy" id="72488"/>
    <lineage>
        <taxon>Eukaryota</taxon>
        <taxon>Metazoa</taxon>
        <taxon>Ecdysozoa</taxon>
        <taxon>Arthropoda</taxon>
        <taxon>Hexapoda</taxon>
        <taxon>Insecta</taxon>
        <taxon>Pterygota</taxon>
        <taxon>Neoptera</taxon>
        <taxon>Paraneoptera</taxon>
        <taxon>Hemiptera</taxon>
        <taxon>Heteroptera</taxon>
        <taxon>Panheteroptera</taxon>
        <taxon>Cimicomorpha</taxon>
        <taxon>Reduviidae</taxon>
        <taxon>Triatominae</taxon>
        <taxon>Rhodnius</taxon>
    </lineage>
</organism>
<reference key="1">
    <citation type="submission" date="2015-09" db="EMBL/GenBank/DDBJ databases">
        <title>A Deep insight into the sialome of Rhodnius neglectus, a vector of Chagas disease.</title>
        <authorList>
            <person name="Santiago P.B."/>
            <person name="Assumpcao T.C."/>
            <person name="Araujo C.N."/>
            <person name="Garcia I."/>
            <person name="Queiroz R.M."/>
            <person name="Raiol T."/>
            <person name="Ricart C.A."/>
            <person name="Neves D."/>
            <person name="Calvo E."/>
            <person name="Ribeiro J.M."/>
            <person name="Santana J.M."/>
        </authorList>
    </citation>
    <scope>NUCLEOTIDE SEQUENCE</scope>
    <source>
        <tissue>Salivary glands</tissue>
    </source>
</reference>
<comment type="similarity">
    <text evidence="1">Belongs to the peptidase C15 family.</text>
</comment>
<dbReference type="PRINTS" id="PR00706">
    <property type="entry name" value="PYROGLUPTASE"/>
</dbReference>
<dbReference type="InterPro" id="IPR016125">
    <property type="entry name" value="Peptidase_C15-like"/>
</dbReference>
<evidence type="ECO:0000256" key="5">
    <source>
        <dbReference type="ARBA" id="ARBA00022807"/>
    </source>
</evidence>
<dbReference type="Gene3D" id="3.40.630.20">
    <property type="entry name" value="Peptidase C15, pyroglutamyl peptidase I-like"/>
    <property type="match status" value="1"/>
</dbReference>
<evidence type="ECO:0000313" key="6">
    <source>
        <dbReference type="EMBL" id="JAI54532.1"/>
    </source>
</evidence>
<dbReference type="PANTHER" id="PTHR23402">
    <property type="entry name" value="PROTEASE FAMILY C15 PYROGLUTAMYL-PEPTIDASE I-RELATED"/>
    <property type="match status" value="1"/>
</dbReference>
<dbReference type="GO" id="GO:0016920">
    <property type="term" value="F:pyroglutamyl-peptidase activity"/>
    <property type="evidence" value="ECO:0007669"/>
    <property type="project" value="InterPro"/>
</dbReference>
<dbReference type="EMBL" id="GDKW01002063">
    <property type="protein sequence ID" value="JAI54532.1"/>
    <property type="molecule type" value="mRNA"/>
</dbReference>
<keyword evidence="2" id="KW-0963">Cytoplasm</keyword>
<keyword evidence="3" id="KW-0645">Protease</keyword>
<evidence type="ECO:0000256" key="4">
    <source>
        <dbReference type="ARBA" id="ARBA00022801"/>
    </source>
</evidence>
<evidence type="ECO:0000256" key="2">
    <source>
        <dbReference type="ARBA" id="ARBA00022490"/>
    </source>
</evidence>
<dbReference type="GO" id="GO:0006508">
    <property type="term" value="P:proteolysis"/>
    <property type="evidence" value="ECO:0007669"/>
    <property type="project" value="UniProtKB-KW"/>
</dbReference>
<dbReference type="InterPro" id="IPR000816">
    <property type="entry name" value="Peptidase_C15"/>
</dbReference>
<dbReference type="GO" id="GO:0005829">
    <property type="term" value="C:cytosol"/>
    <property type="evidence" value="ECO:0007669"/>
    <property type="project" value="InterPro"/>
</dbReference>
<evidence type="ECO:0000256" key="3">
    <source>
        <dbReference type="ARBA" id="ARBA00022670"/>
    </source>
</evidence>
<sequence length="202" mass="22283">MSPTSHNVVVVTGFGPFGPHKVNDSWECVKRLKDLNLEEELSISLVTQEIPVLYSATDKEVPFLWEKHKPALVVHVGVHNTENIVIERVARKKGYSQPDVSGLCPKKACCPIGKEECISTGLDLDGIISSVDSRGIHTSESTNAGNYLCEYTYYVSLCQNPNKTLFVHIPPAGIGPVLEEKALALKNIIIAVYKQLKQINEK</sequence>